<feature type="transmembrane region" description="Helical" evidence="3">
    <location>
        <begin position="63"/>
        <end position="85"/>
    </location>
</feature>
<feature type="transmembrane region" description="Helical" evidence="3">
    <location>
        <begin position="6"/>
        <end position="27"/>
    </location>
</feature>
<dbReference type="Pfam" id="PF03334">
    <property type="entry name" value="PhaG_MnhG_YufB"/>
    <property type="match status" value="1"/>
</dbReference>
<dbReference type="PANTHER" id="PTHR34703:SF1">
    <property type="entry name" value="ANTIPORTER SUBUNIT MNHG2-RELATED"/>
    <property type="match status" value="1"/>
</dbReference>
<evidence type="ECO:0000256" key="1">
    <source>
        <dbReference type="ARBA" id="ARBA00004141"/>
    </source>
</evidence>
<accession>A0A415DYP0</accession>
<comment type="caution">
    <text evidence="4">The sequence shown here is derived from an EMBL/GenBank/DDBJ whole genome shotgun (WGS) entry which is preliminary data.</text>
</comment>
<sequence>MMIREVITAILLILGFIFLVFSALGVMRLPDFYTRLHSSGIGETLGIVLIGLGLIIYEGFNILSAKILLIMVSIFLVNPVGTHLIGKAAMESGHRPWEEEHKDASISD</sequence>
<comment type="similarity">
    <text evidence="2">Belongs to the CPA3 antiporters (TC 2.A.63) subunit G family.</text>
</comment>
<name>A0A415DYP0_9FIRM</name>
<dbReference type="GeneID" id="83004463"/>
<evidence type="ECO:0000313" key="5">
    <source>
        <dbReference type="Proteomes" id="UP000284841"/>
    </source>
</evidence>
<dbReference type="AlphaFoldDB" id="A0A415DYP0"/>
<dbReference type="NCBIfam" id="TIGR01300">
    <property type="entry name" value="CPA3_mnhG_phaG"/>
    <property type="match status" value="1"/>
</dbReference>
<evidence type="ECO:0000313" key="4">
    <source>
        <dbReference type="EMBL" id="RHJ85811.1"/>
    </source>
</evidence>
<keyword evidence="3" id="KW-1133">Transmembrane helix</keyword>
<dbReference type="RefSeq" id="WP_067537691.1">
    <property type="nucleotide sequence ID" value="NZ_AP025567.1"/>
</dbReference>
<dbReference type="STRING" id="1776384.GCA_900086585_02105"/>
<evidence type="ECO:0000256" key="3">
    <source>
        <dbReference type="SAM" id="Phobius"/>
    </source>
</evidence>
<reference evidence="4 5" key="1">
    <citation type="submission" date="2018-08" db="EMBL/GenBank/DDBJ databases">
        <title>A genome reference for cultivated species of the human gut microbiota.</title>
        <authorList>
            <person name="Zou Y."/>
            <person name="Xue W."/>
            <person name="Luo G."/>
        </authorList>
    </citation>
    <scope>NUCLEOTIDE SEQUENCE [LARGE SCALE GENOMIC DNA]</scope>
    <source>
        <strain evidence="4 5">AM07-24</strain>
    </source>
</reference>
<evidence type="ECO:0000256" key="2">
    <source>
        <dbReference type="ARBA" id="ARBA00008404"/>
    </source>
</evidence>
<dbReference type="OrthoDB" id="9806575at2"/>
<comment type="subcellular location">
    <subcellularLocation>
        <location evidence="1">Membrane</location>
        <topology evidence="1">Multi-pass membrane protein</topology>
    </subcellularLocation>
</comment>
<dbReference type="GO" id="GO:0015385">
    <property type="term" value="F:sodium:proton antiporter activity"/>
    <property type="evidence" value="ECO:0007669"/>
    <property type="project" value="TreeGrafter"/>
</dbReference>
<dbReference type="EMBL" id="QRMS01000004">
    <property type="protein sequence ID" value="RHJ85811.1"/>
    <property type="molecule type" value="Genomic_DNA"/>
</dbReference>
<keyword evidence="3" id="KW-0472">Membrane</keyword>
<dbReference type="InterPro" id="IPR005133">
    <property type="entry name" value="PhaG_MnhG_YufB"/>
</dbReference>
<keyword evidence="3" id="KW-0812">Transmembrane</keyword>
<keyword evidence="5" id="KW-1185">Reference proteome</keyword>
<dbReference type="PANTHER" id="PTHR34703">
    <property type="entry name" value="ANTIPORTER SUBUNIT MNHG2-RELATED"/>
    <property type="match status" value="1"/>
</dbReference>
<dbReference type="Proteomes" id="UP000284841">
    <property type="component" value="Unassembled WGS sequence"/>
</dbReference>
<protein>
    <submittedName>
        <fullName evidence="4">Monovalent cation/H(+) antiporter subunit G</fullName>
    </submittedName>
</protein>
<organism evidence="4 5">
    <name type="scientific">Emergencia timonensis</name>
    <dbReference type="NCBI Taxonomy" id="1776384"/>
    <lineage>
        <taxon>Bacteria</taxon>
        <taxon>Bacillati</taxon>
        <taxon>Bacillota</taxon>
        <taxon>Clostridia</taxon>
        <taxon>Peptostreptococcales</taxon>
        <taxon>Anaerovoracaceae</taxon>
        <taxon>Emergencia</taxon>
    </lineage>
</organism>
<feature type="transmembrane region" description="Helical" evidence="3">
    <location>
        <begin position="39"/>
        <end position="57"/>
    </location>
</feature>
<gene>
    <name evidence="4" type="ORF">DW099_13265</name>
</gene>
<proteinExistence type="inferred from homology"/>